<evidence type="ECO:0000313" key="2">
    <source>
        <dbReference type="EMBL" id="PZV82267.1"/>
    </source>
</evidence>
<dbReference type="EMBL" id="QKTX01000009">
    <property type="protein sequence ID" value="PZV82267.1"/>
    <property type="molecule type" value="Genomic_DNA"/>
</dbReference>
<evidence type="ECO:0000256" key="1">
    <source>
        <dbReference type="ARBA" id="ARBA00006479"/>
    </source>
</evidence>
<proteinExistence type="inferred from homology"/>
<dbReference type="CDD" id="cd23763">
    <property type="entry name" value="ASKHA_ATPase_ROK"/>
    <property type="match status" value="1"/>
</dbReference>
<comment type="similarity">
    <text evidence="1">Belongs to the ROK (NagC/XylR) family.</text>
</comment>
<dbReference type="PANTHER" id="PTHR18964:SF149">
    <property type="entry name" value="BIFUNCTIONAL UDP-N-ACETYLGLUCOSAMINE 2-EPIMERASE_N-ACETYLMANNOSAMINE KINASE"/>
    <property type="match status" value="1"/>
</dbReference>
<comment type="caution">
    <text evidence="2">The sequence shown here is derived from an EMBL/GenBank/DDBJ whole genome shotgun (WGS) entry which is preliminary data.</text>
</comment>
<accession>A0A326RPK8</accession>
<dbReference type="AlphaFoldDB" id="A0A326RPK8"/>
<dbReference type="InterPro" id="IPR043129">
    <property type="entry name" value="ATPase_NBD"/>
</dbReference>
<reference evidence="2 3" key="1">
    <citation type="submission" date="2018-06" db="EMBL/GenBank/DDBJ databases">
        <title>Genomic Encyclopedia of Archaeal and Bacterial Type Strains, Phase II (KMG-II): from individual species to whole genera.</title>
        <authorList>
            <person name="Goeker M."/>
        </authorList>
    </citation>
    <scope>NUCLEOTIDE SEQUENCE [LARGE SCALE GENOMIC DNA]</scope>
    <source>
        <strain evidence="2 3">T4</strain>
    </source>
</reference>
<dbReference type="Pfam" id="PF00480">
    <property type="entry name" value="ROK"/>
    <property type="match status" value="1"/>
</dbReference>
<dbReference type="SUPFAM" id="SSF53067">
    <property type="entry name" value="Actin-like ATPase domain"/>
    <property type="match status" value="1"/>
</dbReference>
<dbReference type="GO" id="GO:0016301">
    <property type="term" value="F:kinase activity"/>
    <property type="evidence" value="ECO:0007669"/>
    <property type="project" value="UniProtKB-KW"/>
</dbReference>
<dbReference type="OrthoDB" id="49666at2"/>
<dbReference type="InterPro" id="IPR000600">
    <property type="entry name" value="ROK"/>
</dbReference>
<dbReference type="Proteomes" id="UP000248917">
    <property type="component" value="Unassembled WGS sequence"/>
</dbReference>
<organism evidence="2 3">
    <name type="scientific">Algoriphagus aquaeductus</name>
    <dbReference type="NCBI Taxonomy" id="475299"/>
    <lineage>
        <taxon>Bacteria</taxon>
        <taxon>Pseudomonadati</taxon>
        <taxon>Bacteroidota</taxon>
        <taxon>Cytophagia</taxon>
        <taxon>Cytophagales</taxon>
        <taxon>Cyclobacteriaceae</taxon>
        <taxon>Algoriphagus</taxon>
    </lineage>
</organism>
<sequence length="291" mass="31512">MGLNDSSPFRIGIDIGGTHISAAKVGTVDRRFLIQDLYQQEVDTGLNAESIISSWTQAISKVSEGRRDVQFGISMPGPFDYDHGVSRIQVQGKMKALYGLSVKDLLAEQLQVSTGQIKFINDAEAFLTGESLAGSGMGLDHLIGITLGTGLGSAIKVLDVTKDAKLWTAPFRNGIAEDYLGTRWFVNKAFAGYGVQIAGVKDLLDSSFDPGIAQHLFEEFGRTLGEFLIPYLVRLQIQKVILGGKISQSAPRFVPATLEYLREFGVQVPIEVSHLGENAALIGAISPFLNH</sequence>
<protein>
    <submittedName>
        <fullName evidence="2">Glucokinase</fullName>
    </submittedName>
</protein>
<keyword evidence="3" id="KW-1185">Reference proteome</keyword>
<keyword evidence="2" id="KW-0808">Transferase</keyword>
<name>A0A326RPK8_9BACT</name>
<dbReference type="PANTHER" id="PTHR18964">
    <property type="entry name" value="ROK (REPRESSOR, ORF, KINASE) FAMILY"/>
    <property type="match status" value="1"/>
</dbReference>
<dbReference type="Gene3D" id="3.30.420.40">
    <property type="match status" value="3"/>
</dbReference>
<gene>
    <name evidence="2" type="ORF">CLV31_109128</name>
</gene>
<dbReference type="RefSeq" id="WP_111393406.1">
    <property type="nucleotide sequence ID" value="NZ_QKTX01000009.1"/>
</dbReference>
<evidence type="ECO:0000313" key="3">
    <source>
        <dbReference type="Proteomes" id="UP000248917"/>
    </source>
</evidence>
<keyword evidence="2" id="KW-0418">Kinase</keyword>